<keyword evidence="2" id="KW-1185">Reference proteome</keyword>
<proteinExistence type="predicted"/>
<protein>
    <submittedName>
        <fullName evidence="1">Uncharacterized protein</fullName>
    </submittedName>
</protein>
<accession>A0A6L3VBC8</accession>
<organism evidence="1 2">
    <name type="scientific">Cytobacillus depressus</name>
    <dbReference type="NCBI Taxonomy" id="1602942"/>
    <lineage>
        <taxon>Bacteria</taxon>
        <taxon>Bacillati</taxon>
        <taxon>Bacillota</taxon>
        <taxon>Bacilli</taxon>
        <taxon>Bacillales</taxon>
        <taxon>Bacillaceae</taxon>
        <taxon>Cytobacillus</taxon>
    </lineage>
</organism>
<reference evidence="1 2" key="1">
    <citation type="journal article" date="2016" name="Antonie Van Leeuwenhoek">
        <title>Bacillus depressus sp. nov., isolated from soil of a sunflower field.</title>
        <authorList>
            <person name="Wei X."/>
            <person name="Xin D."/>
            <person name="Xin Y."/>
            <person name="Zhang H."/>
            <person name="Wang T."/>
            <person name="Zhang J."/>
        </authorList>
    </citation>
    <scope>NUCLEOTIDE SEQUENCE [LARGE SCALE GENOMIC DNA]</scope>
    <source>
        <strain evidence="1 2">BZ1</strain>
    </source>
</reference>
<evidence type="ECO:0000313" key="2">
    <source>
        <dbReference type="Proteomes" id="UP000481030"/>
    </source>
</evidence>
<name>A0A6L3VBC8_9BACI</name>
<dbReference type="OrthoDB" id="2870044at2"/>
<evidence type="ECO:0000313" key="1">
    <source>
        <dbReference type="EMBL" id="KAB2338971.1"/>
    </source>
</evidence>
<comment type="caution">
    <text evidence="1">The sequence shown here is derived from an EMBL/GenBank/DDBJ whole genome shotgun (WGS) entry which is preliminary data.</text>
</comment>
<dbReference type="AlphaFoldDB" id="A0A6L3VBC8"/>
<dbReference type="Proteomes" id="UP000481030">
    <property type="component" value="Unassembled WGS sequence"/>
</dbReference>
<sequence>MPLLITILILAACSRATMGEVIEKDIPFNVKEIIHKERVKKGVILLYVTSQKNNQGEFDTVTVAFLKGNDQDGWENAGHNHWEHEEDNLITVYQDVFYDYDHKGHLENRLPVIYGKIESDGIRSVKLYSEDGKLEQAKIIEKKSGRYYMKIGDYAITKGIK</sequence>
<gene>
    <name evidence="1" type="ORF">F7731_02260</name>
</gene>
<dbReference type="EMBL" id="WBOS01000001">
    <property type="protein sequence ID" value="KAB2338971.1"/>
    <property type="molecule type" value="Genomic_DNA"/>
</dbReference>